<evidence type="ECO:0000259" key="1">
    <source>
        <dbReference type="PROSITE" id="PS50879"/>
    </source>
</evidence>
<dbReference type="Proteomes" id="UP000813463">
    <property type="component" value="Chromosome 4"/>
</dbReference>
<accession>A0ABM3RRF4</accession>
<dbReference type="Gene3D" id="3.30.420.10">
    <property type="entry name" value="Ribonuclease H-like superfamily/Ribonuclease H"/>
    <property type="match status" value="2"/>
</dbReference>
<gene>
    <name evidence="3" type="primary">LOC130471888</name>
</gene>
<dbReference type="RefSeq" id="XP_056698208.1">
    <property type="nucleotide sequence ID" value="XM_056842230.1"/>
</dbReference>
<evidence type="ECO:0000313" key="3">
    <source>
        <dbReference type="RefSeq" id="XP_056698208.1"/>
    </source>
</evidence>
<dbReference type="PANTHER" id="PTHR48475">
    <property type="entry name" value="RIBONUCLEASE H"/>
    <property type="match status" value="1"/>
</dbReference>
<dbReference type="InterPro" id="IPR041588">
    <property type="entry name" value="Integrase_H2C2"/>
</dbReference>
<name>A0ABM3RRF4_SPIOL</name>
<sequence length="553" mass="63086">MLKWAIELNAFDISYESRKAIKGQAFSDFIAEMTRPTFEKNVATRWTVYVDGSSTQNGCGAGIICQSPEGDKYEYSMRFNFQTSNNEAEYEALLAGIKMCKAAGAHEILAFSDSQLIVSQVNGDYEARDPNMIKYMQAVHQEIEHLKSFEAKQIPRIENNQADALSKLASSASCDTPRHVFWEVKDKRSIEQELCAPMIAILDRSSTWMDPIIAYKVDGSLPDDPSLAAKIQKKSSWFEWWNGVLYKKSFSRPLLRCVTPEKGKEVLDDLHQGLCSSHIGGRALAEKALRTGYYWPTLREDALAMVQKCDKCQRFAHLIHRPAHPLTPIMSPIPFAKWGMNLLGPYTAAPGGRRYVIVAVDYFTKWVEAEALKNIRASDFETPKLKEWLADHGIHSCFASVGRPQANGQVEAFNKIISEGIKKKLDEAKEMCEPTLRVMLYDENANWEMMKLALDFLPEVRGNTALRQQLYKIRMAREYNKKVSKRVLKVGDFVLRKMESVGRANEQGKLTPTWEGPYEIYDEVRDGTYCIQDMQGRPILRTWNADNLKKYFF</sequence>
<keyword evidence="2" id="KW-1185">Reference proteome</keyword>
<protein>
    <recommendedName>
        <fullName evidence="1">RNase H type-1 domain-containing protein</fullName>
    </recommendedName>
</protein>
<dbReference type="InterPro" id="IPR036397">
    <property type="entry name" value="RNaseH_sf"/>
</dbReference>
<dbReference type="Pfam" id="PF17921">
    <property type="entry name" value="Integrase_H2C2"/>
    <property type="match status" value="1"/>
</dbReference>
<dbReference type="Pfam" id="PF13456">
    <property type="entry name" value="RVT_3"/>
    <property type="match status" value="1"/>
</dbReference>
<dbReference type="Gene3D" id="1.10.340.70">
    <property type="match status" value="1"/>
</dbReference>
<organism evidence="2 3">
    <name type="scientific">Spinacia oleracea</name>
    <name type="common">Spinach</name>
    <dbReference type="NCBI Taxonomy" id="3562"/>
    <lineage>
        <taxon>Eukaryota</taxon>
        <taxon>Viridiplantae</taxon>
        <taxon>Streptophyta</taxon>
        <taxon>Embryophyta</taxon>
        <taxon>Tracheophyta</taxon>
        <taxon>Spermatophyta</taxon>
        <taxon>Magnoliopsida</taxon>
        <taxon>eudicotyledons</taxon>
        <taxon>Gunneridae</taxon>
        <taxon>Pentapetalae</taxon>
        <taxon>Caryophyllales</taxon>
        <taxon>Chenopodiaceae</taxon>
        <taxon>Chenopodioideae</taxon>
        <taxon>Anserineae</taxon>
        <taxon>Spinacia</taxon>
    </lineage>
</organism>
<dbReference type="SUPFAM" id="SSF53098">
    <property type="entry name" value="Ribonuclease H-like"/>
    <property type="match status" value="2"/>
</dbReference>
<dbReference type="InterPro" id="IPR002156">
    <property type="entry name" value="RNaseH_domain"/>
</dbReference>
<dbReference type="GeneID" id="130471888"/>
<reference evidence="2" key="1">
    <citation type="journal article" date="2021" name="Nat. Commun.">
        <title>Genomic analyses provide insights into spinach domestication and the genetic basis of agronomic traits.</title>
        <authorList>
            <person name="Cai X."/>
            <person name="Sun X."/>
            <person name="Xu C."/>
            <person name="Sun H."/>
            <person name="Wang X."/>
            <person name="Ge C."/>
            <person name="Zhang Z."/>
            <person name="Wang Q."/>
            <person name="Fei Z."/>
            <person name="Jiao C."/>
            <person name="Wang Q."/>
        </authorList>
    </citation>
    <scope>NUCLEOTIDE SEQUENCE [LARGE SCALE GENOMIC DNA]</scope>
    <source>
        <strain evidence="2">cv. Varoflay</strain>
    </source>
</reference>
<dbReference type="PROSITE" id="PS50879">
    <property type="entry name" value="RNASE_H_1"/>
    <property type="match status" value="1"/>
</dbReference>
<proteinExistence type="predicted"/>
<reference evidence="3" key="2">
    <citation type="submission" date="2025-08" db="UniProtKB">
        <authorList>
            <consortium name="RefSeq"/>
        </authorList>
    </citation>
    <scope>IDENTIFICATION</scope>
    <source>
        <tissue evidence="3">Leaf</tissue>
    </source>
</reference>
<feature type="domain" description="RNase H type-1" evidence="1">
    <location>
        <begin position="42"/>
        <end position="171"/>
    </location>
</feature>
<evidence type="ECO:0000313" key="2">
    <source>
        <dbReference type="Proteomes" id="UP000813463"/>
    </source>
</evidence>
<dbReference type="InterPro" id="IPR012337">
    <property type="entry name" value="RNaseH-like_sf"/>
</dbReference>
<dbReference type="PANTHER" id="PTHR48475:SF2">
    <property type="entry name" value="RIBONUCLEASE H"/>
    <property type="match status" value="1"/>
</dbReference>
<dbReference type="CDD" id="cd09279">
    <property type="entry name" value="RNase_HI_like"/>
    <property type="match status" value="1"/>
</dbReference>